<dbReference type="GO" id="GO:0004222">
    <property type="term" value="F:metalloendopeptidase activity"/>
    <property type="evidence" value="ECO:0007669"/>
    <property type="project" value="InterPro"/>
</dbReference>
<dbReference type="InterPro" id="IPR007863">
    <property type="entry name" value="Peptidase_M16_C"/>
</dbReference>
<evidence type="ECO:0000256" key="2">
    <source>
        <dbReference type="RuleBase" id="RU004447"/>
    </source>
</evidence>
<accession>A0A1G5DBQ8</accession>
<dbReference type="STRING" id="1120976.SAMN03080606_00860"/>
<evidence type="ECO:0000313" key="5">
    <source>
        <dbReference type="EMBL" id="SCY12152.1"/>
    </source>
</evidence>
<organism evidence="5 6">
    <name type="scientific">Alkaliphilus peptidifermentans DSM 18978</name>
    <dbReference type="NCBI Taxonomy" id="1120976"/>
    <lineage>
        <taxon>Bacteria</taxon>
        <taxon>Bacillati</taxon>
        <taxon>Bacillota</taxon>
        <taxon>Clostridia</taxon>
        <taxon>Peptostreptococcales</taxon>
        <taxon>Natronincolaceae</taxon>
        <taxon>Alkaliphilus</taxon>
    </lineage>
</organism>
<reference evidence="5 6" key="1">
    <citation type="submission" date="2016-10" db="EMBL/GenBank/DDBJ databases">
        <authorList>
            <person name="de Groot N.N."/>
        </authorList>
    </citation>
    <scope>NUCLEOTIDE SEQUENCE [LARGE SCALE GENOMIC DNA]</scope>
    <source>
        <strain evidence="5 6">DSM 18978</strain>
    </source>
</reference>
<protein>
    <submittedName>
        <fullName evidence="5">Predicted Zn-dependent peptidase</fullName>
    </submittedName>
</protein>
<gene>
    <name evidence="5" type="ORF">SAMN03080606_00860</name>
</gene>
<dbReference type="PROSITE" id="PS00143">
    <property type="entry name" value="INSULINASE"/>
    <property type="match status" value="1"/>
</dbReference>
<dbReference type="Proteomes" id="UP000198636">
    <property type="component" value="Unassembled WGS sequence"/>
</dbReference>
<dbReference type="InterPro" id="IPR001431">
    <property type="entry name" value="Pept_M16_Zn_BS"/>
</dbReference>
<dbReference type="GO" id="GO:0006508">
    <property type="term" value="P:proteolysis"/>
    <property type="evidence" value="ECO:0007669"/>
    <property type="project" value="InterPro"/>
</dbReference>
<feature type="domain" description="Peptidase M16 N-terminal" evidence="3">
    <location>
        <begin position="12"/>
        <end position="159"/>
    </location>
</feature>
<dbReference type="EMBL" id="FMUS01000004">
    <property type="protein sequence ID" value="SCY12152.1"/>
    <property type="molecule type" value="Genomic_DNA"/>
</dbReference>
<dbReference type="Pfam" id="PF00675">
    <property type="entry name" value="Peptidase_M16"/>
    <property type="match status" value="1"/>
</dbReference>
<evidence type="ECO:0000313" key="6">
    <source>
        <dbReference type="Proteomes" id="UP000198636"/>
    </source>
</evidence>
<dbReference type="RefSeq" id="WP_091540358.1">
    <property type="nucleotide sequence ID" value="NZ_FMUS01000004.1"/>
</dbReference>
<proteinExistence type="inferred from homology"/>
<dbReference type="Gene3D" id="3.30.830.10">
    <property type="entry name" value="Metalloenzyme, LuxS/M16 peptidase-like"/>
    <property type="match status" value="2"/>
</dbReference>
<dbReference type="FunFam" id="3.30.830.10:FF:000008">
    <property type="entry name" value="Mitochondrial-processing peptidase subunit beta"/>
    <property type="match status" value="1"/>
</dbReference>
<sequence>MYKKYTLDNGLRIVSEHIPYVKSISIGVWVETGSKNEDNSNNGVSHFIEHMLFKGTATRTAMDIADIVDGVGGQINAFTGKECTCYYIKVLDSHYDLAIDLLSDMLFNSKLDPIDIDKERSVIMEEISMYEDSPEDLVHDLLSQTVFKDSSLGLPILGTADTLSTINKDVLNNFMNDYYVPEKTVISIAGNFKEEEILKTIEKKFGGWNRKTNGKEKIDLNYSFKKVHRTKDVEQAHLCMAFKGISLGHEDIYPLMVVNNILGGSMSSRLFQTIREERGLAYSIYSYPSFYKEGGLLTIYGGMNPQQLEEVTSLVYQELQNVKVKGLTDGELLKSKEQLKGNYILGLESTSSRMTSIGKSELLLGKINSPKEIIEKIDAIKMEHIIDVIKRVIQLDSVAVATLSKQNQGDVIEKVFNNNNN</sequence>
<dbReference type="AlphaFoldDB" id="A0A1G5DBQ8"/>
<dbReference type="SUPFAM" id="SSF63411">
    <property type="entry name" value="LuxS/MPP-like metallohydrolase"/>
    <property type="match status" value="2"/>
</dbReference>
<dbReference type="InterPro" id="IPR011249">
    <property type="entry name" value="Metalloenz_LuxS/M16"/>
</dbReference>
<evidence type="ECO:0000256" key="1">
    <source>
        <dbReference type="ARBA" id="ARBA00007261"/>
    </source>
</evidence>
<dbReference type="InterPro" id="IPR050361">
    <property type="entry name" value="MPP/UQCRC_Complex"/>
</dbReference>
<dbReference type="OrthoDB" id="9811314at2"/>
<dbReference type="GO" id="GO:0046872">
    <property type="term" value="F:metal ion binding"/>
    <property type="evidence" value="ECO:0007669"/>
    <property type="project" value="InterPro"/>
</dbReference>
<comment type="similarity">
    <text evidence="1 2">Belongs to the peptidase M16 family.</text>
</comment>
<evidence type="ECO:0000259" key="4">
    <source>
        <dbReference type="Pfam" id="PF05193"/>
    </source>
</evidence>
<dbReference type="PANTHER" id="PTHR11851">
    <property type="entry name" value="METALLOPROTEASE"/>
    <property type="match status" value="1"/>
</dbReference>
<dbReference type="InterPro" id="IPR011765">
    <property type="entry name" value="Pept_M16_N"/>
</dbReference>
<name>A0A1G5DBQ8_9FIRM</name>
<feature type="domain" description="Peptidase M16 C-terminal" evidence="4">
    <location>
        <begin position="166"/>
        <end position="339"/>
    </location>
</feature>
<dbReference type="Pfam" id="PF05193">
    <property type="entry name" value="Peptidase_M16_C"/>
    <property type="match status" value="1"/>
</dbReference>
<dbReference type="PANTHER" id="PTHR11851:SF49">
    <property type="entry name" value="MITOCHONDRIAL-PROCESSING PEPTIDASE SUBUNIT ALPHA"/>
    <property type="match status" value="1"/>
</dbReference>
<keyword evidence="6" id="KW-1185">Reference proteome</keyword>
<evidence type="ECO:0000259" key="3">
    <source>
        <dbReference type="Pfam" id="PF00675"/>
    </source>
</evidence>